<dbReference type="HOGENOM" id="CLU_3410953_0_0_1"/>
<name>N6U9N6_DENPD</name>
<protein>
    <submittedName>
        <fullName evidence="1">Uncharacterized protein</fullName>
    </submittedName>
</protein>
<proteinExistence type="predicted"/>
<accession>N6U9N6</accession>
<organism evidence="1">
    <name type="scientific">Dendroctonus ponderosae</name>
    <name type="common">Mountain pine beetle</name>
    <dbReference type="NCBI Taxonomy" id="77166"/>
    <lineage>
        <taxon>Eukaryota</taxon>
        <taxon>Metazoa</taxon>
        <taxon>Ecdysozoa</taxon>
        <taxon>Arthropoda</taxon>
        <taxon>Hexapoda</taxon>
        <taxon>Insecta</taxon>
        <taxon>Pterygota</taxon>
        <taxon>Neoptera</taxon>
        <taxon>Endopterygota</taxon>
        <taxon>Coleoptera</taxon>
        <taxon>Polyphaga</taxon>
        <taxon>Cucujiformia</taxon>
        <taxon>Curculionidae</taxon>
        <taxon>Scolytinae</taxon>
        <taxon>Dendroctonus</taxon>
    </lineage>
</organism>
<feature type="non-terminal residue" evidence="1">
    <location>
        <position position="1"/>
    </location>
</feature>
<reference evidence="1" key="1">
    <citation type="journal article" date="2013" name="Genome Biol.">
        <title>Draft genome of the mountain pine beetle, Dendroctonus ponderosae Hopkins, a major forest pest.</title>
        <authorList>
            <person name="Keeling C.I."/>
            <person name="Yuen M.M."/>
            <person name="Liao N.Y."/>
            <person name="Docking T.R."/>
            <person name="Chan S.K."/>
            <person name="Taylor G.A."/>
            <person name="Palmquist D.L."/>
            <person name="Jackman S.D."/>
            <person name="Nguyen A."/>
            <person name="Li M."/>
            <person name="Henderson H."/>
            <person name="Janes J.K."/>
            <person name="Zhao Y."/>
            <person name="Pandoh P."/>
            <person name="Moore R."/>
            <person name="Sperling F.A."/>
            <person name="Huber D.P."/>
            <person name="Birol I."/>
            <person name="Jones S.J."/>
            <person name="Bohlmann J."/>
        </authorList>
    </citation>
    <scope>NUCLEOTIDE SEQUENCE</scope>
</reference>
<dbReference type="AlphaFoldDB" id="N6U9N6"/>
<dbReference type="EMBL" id="KB740948">
    <property type="protein sequence ID" value="ENN77361.1"/>
    <property type="molecule type" value="Genomic_DNA"/>
</dbReference>
<gene>
    <name evidence="1" type="ORF">YQE_06186</name>
</gene>
<evidence type="ECO:0000313" key="1">
    <source>
        <dbReference type="EMBL" id="ENN77361.1"/>
    </source>
</evidence>
<sequence>MDMRPLMRKASSWFRSMSNSTSSRITTGM</sequence>